<dbReference type="EMBL" id="CP021018">
    <property type="protein sequence ID" value="ATS87679.1"/>
    <property type="molecule type" value="Genomic_DNA"/>
</dbReference>
<proteinExistence type="predicted"/>
<dbReference type="AlphaFoldDB" id="A0A808FCY9"/>
<evidence type="ECO:0000313" key="1">
    <source>
        <dbReference type="EMBL" id="ATS87679.1"/>
    </source>
</evidence>
<sequence>MLQDATGAPRPLHICDTQRIRQSARPRSNAHGHACGRSVLHSLRPCRRVDSGSSNHAALQVHRQLAHIECADRHTARVAHDAQQTARTRCTACCFAHNTCALSPVLRSGPARTWTPAQAWARSFRIPTLP</sequence>
<reference evidence="1" key="1">
    <citation type="journal article" date="2017" name="BMC Genomics">
        <title>Xanthomonas adaptation to common bean is associated with horizontal transfers of genes encoding TAL effectors.</title>
        <authorList>
            <person name="Ruh M."/>
            <person name="Briand M."/>
            <person name="Bonneau S."/>
            <person name="Jacques M.A."/>
            <person name="Chen N.W.G."/>
        </authorList>
    </citation>
    <scope>NUCLEOTIDE SEQUENCE [LARGE SCALE GENOMIC DNA]</scope>
    <source>
        <strain evidence="1">CFBP6167</strain>
    </source>
</reference>
<accession>A0A808FCY9</accession>
<name>A0A808FCY9_XANCI</name>
<organism evidence="1">
    <name type="scientific">Xanthomonas citri pv. phaseoli var. fuscans</name>
    <dbReference type="NCBI Taxonomy" id="473423"/>
    <lineage>
        <taxon>Bacteria</taxon>
        <taxon>Pseudomonadati</taxon>
        <taxon>Pseudomonadota</taxon>
        <taxon>Gammaproteobacteria</taxon>
        <taxon>Lysobacterales</taxon>
        <taxon>Lysobacteraceae</taxon>
        <taxon>Xanthomonas</taxon>
    </lineage>
</organism>
<gene>
    <name evidence="1" type="ORF">XcfCFBP6167P_04410</name>
</gene>
<protein>
    <submittedName>
        <fullName evidence="1">Uncharacterized protein</fullName>
    </submittedName>
</protein>